<reference evidence="2" key="1">
    <citation type="submission" date="2023-06" db="EMBL/GenBank/DDBJ databases">
        <authorList>
            <consortium name="Lawrence Berkeley National Laboratory"/>
            <person name="Ahrendt S."/>
            <person name="Sahu N."/>
            <person name="Indic B."/>
            <person name="Wong-Bajracharya J."/>
            <person name="Merenyi Z."/>
            <person name="Ke H.-M."/>
            <person name="Monk M."/>
            <person name="Kocsube S."/>
            <person name="Drula E."/>
            <person name="Lipzen A."/>
            <person name="Balint B."/>
            <person name="Henrissat B."/>
            <person name="Andreopoulos B."/>
            <person name="Martin F.M."/>
            <person name="Harder C.B."/>
            <person name="Rigling D."/>
            <person name="Ford K.L."/>
            <person name="Foster G.D."/>
            <person name="Pangilinan J."/>
            <person name="Papanicolaou A."/>
            <person name="Barry K."/>
            <person name="LaButti K."/>
            <person name="Viragh M."/>
            <person name="Koriabine M."/>
            <person name="Yan M."/>
            <person name="Riley R."/>
            <person name="Champramary S."/>
            <person name="Plett K.L."/>
            <person name="Tsai I.J."/>
            <person name="Slot J."/>
            <person name="Sipos G."/>
            <person name="Plett J."/>
            <person name="Nagy L.G."/>
            <person name="Grigoriev I.V."/>
        </authorList>
    </citation>
    <scope>NUCLEOTIDE SEQUENCE</scope>
    <source>
        <strain evidence="2">HWK02</strain>
    </source>
</reference>
<proteinExistence type="predicted"/>
<dbReference type="EMBL" id="JAUEPU010000005">
    <property type="protein sequence ID" value="KAK0502083.1"/>
    <property type="molecule type" value="Genomic_DNA"/>
</dbReference>
<dbReference type="Proteomes" id="UP001175228">
    <property type="component" value="Unassembled WGS sequence"/>
</dbReference>
<keyword evidence="3" id="KW-1185">Reference proteome</keyword>
<gene>
    <name evidence="2" type="ORF">EDD18DRAFT_1306671</name>
</gene>
<feature type="compositionally biased region" description="Basic residues" evidence="1">
    <location>
        <begin position="243"/>
        <end position="252"/>
    </location>
</feature>
<feature type="compositionally biased region" description="Basic and acidic residues" evidence="1">
    <location>
        <begin position="194"/>
        <end position="209"/>
    </location>
</feature>
<dbReference type="AlphaFoldDB" id="A0AA39QFQ2"/>
<evidence type="ECO:0000256" key="1">
    <source>
        <dbReference type="SAM" id="MobiDB-lite"/>
    </source>
</evidence>
<feature type="region of interest" description="Disordered" evidence="1">
    <location>
        <begin position="177"/>
        <end position="272"/>
    </location>
</feature>
<evidence type="ECO:0000313" key="3">
    <source>
        <dbReference type="Proteomes" id="UP001175228"/>
    </source>
</evidence>
<comment type="caution">
    <text evidence="2">The sequence shown here is derived from an EMBL/GenBank/DDBJ whole genome shotgun (WGS) entry which is preliminary data.</text>
</comment>
<sequence>MKRYDPRYEVRDNGRDRDYDMEARMEQQRSFPTPPEDGRSNRSLESPHPDGKGRKKNFKEDAILSAEAARRNRRKKNGSISGVSPNGLGNGLPKRREEGLETLTPKPFVVEHTQPSDRMPPNFKMGYGKDRSSPGPISSNGLGSSTRPSPTSGAPHRVVDEDYNEGVADALMGLAAGTPGFRARDSSTVSSSSRHSDPSSRSHPMHHDSVSSTRCHASPPLLSAPLKRPLSPGVNELSDAKRSRMNLHKRLPTSRLPEAHYPPSPPLPAVLPPHPRPIGLGLSNGSVPIALPPITTLSPMSTAPSPSGTE</sequence>
<feature type="compositionally biased region" description="Polar residues" evidence="1">
    <location>
        <begin position="135"/>
        <end position="152"/>
    </location>
</feature>
<evidence type="ECO:0000313" key="2">
    <source>
        <dbReference type="EMBL" id="KAK0502083.1"/>
    </source>
</evidence>
<organism evidence="2 3">
    <name type="scientific">Armillaria luteobubalina</name>
    <dbReference type="NCBI Taxonomy" id="153913"/>
    <lineage>
        <taxon>Eukaryota</taxon>
        <taxon>Fungi</taxon>
        <taxon>Dikarya</taxon>
        <taxon>Basidiomycota</taxon>
        <taxon>Agaricomycotina</taxon>
        <taxon>Agaricomycetes</taxon>
        <taxon>Agaricomycetidae</taxon>
        <taxon>Agaricales</taxon>
        <taxon>Marasmiineae</taxon>
        <taxon>Physalacriaceae</taxon>
        <taxon>Armillaria</taxon>
    </lineage>
</organism>
<name>A0AA39QFQ2_9AGAR</name>
<feature type="compositionally biased region" description="Basic and acidic residues" evidence="1">
    <location>
        <begin position="1"/>
        <end position="27"/>
    </location>
</feature>
<protein>
    <submittedName>
        <fullName evidence="2">Uncharacterized protein</fullName>
    </submittedName>
</protein>
<feature type="compositionally biased region" description="Basic and acidic residues" evidence="1">
    <location>
        <begin position="36"/>
        <end position="62"/>
    </location>
</feature>
<feature type="compositionally biased region" description="Pro residues" evidence="1">
    <location>
        <begin position="260"/>
        <end position="272"/>
    </location>
</feature>
<accession>A0AA39QFQ2</accession>
<feature type="region of interest" description="Disordered" evidence="1">
    <location>
        <begin position="1"/>
        <end position="161"/>
    </location>
</feature>